<dbReference type="InterPro" id="IPR035965">
    <property type="entry name" value="PAS-like_dom_sf"/>
</dbReference>
<dbReference type="EMBL" id="NJBN01000013">
    <property type="protein sequence ID" value="TKJ37277.1"/>
    <property type="molecule type" value="Genomic_DNA"/>
</dbReference>
<dbReference type="Pfam" id="PF02954">
    <property type="entry name" value="HTH_8"/>
    <property type="match status" value="1"/>
</dbReference>
<dbReference type="SUPFAM" id="SSF52788">
    <property type="entry name" value="Phosphotyrosine protein phosphatases I"/>
    <property type="match status" value="1"/>
</dbReference>
<feature type="domain" description="PAS" evidence="7">
    <location>
        <begin position="145"/>
        <end position="190"/>
    </location>
</feature>
<dbReference type="SMART" id="SM00382">
    <property type="entry name" value="AAA"/>
    <property type="match status" value="1"/>
</dbReference>
<accession>A0A532UR51</accession>
<dbReference type="AlphaFoldDB" id="A0A532UR51"/>
<dbReference type="CDD" id="cd00569">
    <property type="entry name" value="HTH_Hin_like"/>
    <property type="match status" value="1"/>
</dbReference>
<dbReference type="Pfam" id="PF13426">
    <property type="entry name" value="PAS_9"/>
    <property type="match status" value="1"/>
</dbReference>
<dbReference type="NCBIfam" id="TIGR00229">
    <property type="entry name" value="sensory_box"/>
    <property type="match status" value="1"/>
</dbReference>
<feature type="domain" description="Sigma-54 factor interaction" evidence="6">
    <location>
        <begin position="277"/>
        <end position="506"/>
    </location>
</feature>
<dbReference type="InterPro" id="IPR023485">
    <property type="entry name" value="Ptyr_pPase"/>
</dbReference>
<organism evidence="9 10">
    <name type="scientific">candidate division LCP-89 bacterium B3_LCP</name>
    <dbReference type="NCBI Taxonomy" id="2012998"/>
    <lineage>
        <taxon>Bacteria</taxon>
        <taxon>Pseudomonadati</taxon>
        <taxon>Bacteria division LCP-89</taxon>
    </lineage>
</organism>
<dbReference type="InterPro" id="IPR002078">
    <property type="entry name" value="Sigma_54_int"/>
</dbReference>
<dbReference type="SUPFAM" id="SSF55785">
    <property type="entry name" value="PYP-like sensor domain (PAS domain)"/>
    <property type="match status" value="1"/>
</dbReference>
<dbReference type="Proteomes" id="UP000319619">
    <property type="component" value="Unassembled WGS sequence"/>
</dbReference>
<dbReference type="Pfam" id="PF01451">
    <property type="entry name" value="LMWPc"/>
    <property type="match status" value="1"/>
</dbReference>
<feature type="domain" description="PAC" evidence="8">
    <location>
        <begin position="214"/>
        <end position="270"/>
    </location>
</feature>
<dbReference type="PANTHER" id="PTHR32071:SF122">
    <property type="entry name" value="SIGMA FACTOR"/>
    <property type="match status" value="1"/>
</dbReference>
<evidence type="ECO:0000256" key="2">
    <source>
        <dbReference type="ARBA" id="ARBA00022840"/>
    </source>
</evidence>
<dbReference type="PROSITE" id="PS00675">
    <property type="entry name" value="SIGMA54_INTERACT_1"/>
    <property type="match status" value="1"/>
</dbReference>
<dbReference type="InterPro" id="IPR000014">
    <property type="entry name" value="PAS"/>
</dbReference>
<dbReference type="CDD" id="cd16345">
    <property type="entry name" value="LMWP_ArsC"/>
    <property type="match status" value="1"/>
</dbReference>
<dbReference type="InterPro" id="IPR025662">
    <property type="entry name" value="Sigma_54_int_dom_ATP-bd_1"/>
</dbReference>
<evidence type="ECO:0000313" key="10">
    <source>
        <dbReference type="Proteomes" id="UP000319619"/>
    </source>
</evidence>
<reference evidence="9 10" key="1">
    <citation type="submission" date="2017-06" db="EMBL/GenBank/DDBJ databases">
        <title>Novel microbial phyla capable of carbon fixation and sulfur reduction in deep-sea sediments.</title>
        <authorList>
            <person name="Huang J."/>
            <person name="Baker B."/>
            <person name="Wang Y."/>
        </authorList>
    </citation>
    <scope>NUCLEOTIDE SEQUENCE [LARGE SCALE GENOMIC DNA]</scope>
    <source>
        <strain evidence="9">B3_LCP</strain>
    </source>
</reference>
<dbReference type="Gene3D" id="1.10.10.60">
    <property type="entry name" value="Homeodomain-like"/>
    <property type="match status" value="1"/>
</dbReference>
<dbReference type="InterPro" id="IPR003593">
    <property type="entry name" value="AAA+_ATPase"/>
</dbReference>
<dbReference type="InterPro" id="IPR009057">
    <property type="entry name" value="Homeodomain-like_sf"/>
</dbReference>
<dbReference type="InterPro" id="IPR027417">
    <property type="entry name" value="P-loop_NTPase"/>
</dbReference>
<evidence type="ECO:0000256" key="5">
    <source>
        <dbReference type="ARBA" id="ARBA00023163"/>
    </source>
</evidence>
<dbReference type="PROSITE" id="PS50112">
    <property type="entry name" value="PAS"/>
    <property type="match status" value="1"/>
</dbReference>
<dbReference type="InterPro" id="IPR002197">
    <property type="entry name" value="HTH_Fis"/>
</dbReference>
<dbReference type="InterPro" id="IPR025944">
    <property type="entry name" value="Sigma_54_int_dom_CS"/>
</dbReference>
<keyword evidence="4" id="KW-0238">DNA-binding</keyword>
<name>A0A532UR51_UNCL8</name>
<dbReference type="FunFam" id="3.40.50.300:FF:000006">
    <property type="entry name" value="DNA-binding transcriptional regulator NtrC"/>
    <property type="match status" value="1"/>
</dbReference>
<comment type="caution">
    <text evidence="9">The sequence shown here is derived from an EMBL/GenBank/DDBJ whole genome shotgun (WGS) entry which is preliminary data.</text>
</comment>
<dbReference type="Gene3D" id="1.10.8.60">
    <property type="match status" value="1"/>
</dbReference>
<dbReference type="GO" id="GO:0005524">
    <property type="term" value="F:ATP binding"/>
    <property type="evidence" value="ECO:0007669"/>
    <property type="project" value="UniProtKB-KW"/>
</dbReference>
<dbReference type="PROSITE" id="PS50113">
    <property type="entry name" value="PAC"/>
    <property type="match status" value="1"/>
</dbReference>
<keyword evidence="3" id="KW-0805">Transcription regulation</keyword>
<dbReference type="SUPFAM" id="SSF46689">
    <property type="entry name" value="Homeodomain-like"/>
    <property type="match status" value="1"/>
</dbReference>
<evidence type="ECO:0000313" key="9">
    <source>
        <dbReference type="EMBL" id="TKJ37277.1"/>
    </source>
</evidence>
<keyword evidence="5" id="KW-0804">Transcription</keyword>
<dbReference type="CDD" id="cd00009">
    <property type="entry name" value="AAA"/>
    <property type="match status" value="1"/>
</dbReference>
<evidence type="ECO:0000259" key="8">
    <source>
        <dbReference type="PROSITE" id="PS50113"/>
    </source>
</evidence>
<dbReference type="CDD" id="cd00130">
    <property type="entry name" value="PAS"/>
    <property type="match status" value="1"/>
</dbReference>
<dbReference type="Gene3D" id="3.30.450.20">
    <property type="entry name" value="PAS domain"/>
    <property type="match status" value="1"/>
</dbReference>
<dbReference type="InterPro" id="IPR058031">
    <property type="entry name" value="AAA_lid_NorR"/>
</dbReference>
<evidence type="ECO:0000259" key="6">
    <source>
        <dbReference type="PROSITE" id="PS50045"/>
    </source>
</evidence>
<dbReference type="SMART" id="SM00091">
    <property type="entry name" value="PAS"/>
    <property type="match status" value="1"/>
</dbReference>
<dbReference type="Pfam" id="PF00158">
    <property type="entry name" value="Sigma54_activat"/>
    <property type="match status" value="1"/>
</dbReference>
<gene>
    <name evidence="9" type="ORF">CEE37_14310</name>
</gene>
<dbReference type="PROSITE" id="PS50045">
    <property type="entry name" value="SIGMA54_INTERACT_4"/>
    <property type="match status" value="1"/>
</dbReference>
<keyword evidence="2" id="KW-0067">ATP-binding</keyword>
<evidence type="ECO:0000256" key="3">
    <source>
        <dbReference type="ARBA" id="ARBA00023015"/>
    </source>
</evidence>
<evidence type="ECO:0000259" key="7">
    <source>
        <dbReference type="PROSITE" id="PS50112"/>
    </source>
</evidence>
<evidence type="ECO:0000256" key="4">
    <source>
        <dbReference type="ARBA" id="ARBA00023125"/>
    </source>
</evidence>
<evidence type="ECO:0000256" key="1">
    <source>
        <dbReference type="ARBA" id="ARBA00022741"/>
    </source>
</evidence>
<dbReference type="Pfam" id="PF25601">
    <property type="entry name" value="AAA_lid_14"/>
    <property type="match status" value="1"/>
</dbReference>
<dbReference type="PANTHER" id="PTHR32071">
    <property type="entry name" value="TRANSCRIPTIONAL REGULATORY PROTEIN"/>
    <property type="match status" value="1"/>
</dbReference>
<dbReference type="GO" id="GO:0043565">
    <property type="term" value="F:sequence-specific DNA binding"/>
    <property type="evidence" value="ECO:0007669"/>
    <property type="project" value="InterPro"/>
</dbReference>
<dbReference type="SUPFAM" id="SSF52540">
    <property type="entry name" value="P-loop containing nucleoside triphosphate hydrolases"/>
    <property type="match status" value="1"/>
</dbReference>
<proteinExistence type="predicted"/>
<keyword evidence="1" id="KW-0547">Nucleotide-binding</keyword>
<dbReference type="Gene3D" id="3.40.50.2300">
    <property type="match status" value="1"/>
</dbReference>
<dbReference type="PRINTS" id="PR01590">
    <property type="entry name" value="HTHFIS"/>
</dbReference>
<dbReference type="Gene3D" id="3.40.50.300">
    <property type="entry name" value="P-loop containing nucleotide triphosphate hydrolases"/>
    <property type="match status" value="1"/>
</dbReference>
<dbReference type="SMART" id="SM00226">
    <property type="entry name" value="LMWPc"/>
    <property type="match status" value="1"/>
</dbReference>
<protein>
    <submittedName>
        <fullName evidence="9">Sigma-54-dependent Fis family transcriptional regulator</fullName>
    </submittedName>
</protein>
<dbReference type="GO" id="GO:0006355">
    <property type="term" value="P:regulation of DNA-templated transcription"/>
    <property type="evidence" value="ECO:0007669"/>
    <property type="project" value="InterPro"/>
</dbReference>
<dbReference type="PROSITE" id="PS00676">
    <property type="entry name" value="SIGMA54_INTERACT_2"/>
    <property type="match status" value="1"/>
</dbReference>
<sequence length="576" mass="64155">MFRILFICTGSSGRSQMAAAIARRFAPPNAEIACAGDSNQPVNLLSVQVMKESGESIPEQTEHTLDDISAEQYDVVITLCNKAREICPTFPGSPARIHWPLINPERKSDDQGTDQVEAFRQVRDEIHRRVEGLFEHGFLDSILQVRLTFASLLENLTDGVMAHDLDRQIYYFNEAAQRITGYNYKEIIGRDCHDAFPGRFCGGDCSFCEDGAETHSRIRYPQTFNHRDGTKRDLEMSVVTVNTTNGDVTGALVIFRDITEIVHVRQKLVESRGFHGIIGHHFHMQKVFDSIGELAEVNVPILIQGESGTGKEMVATALHQLSSRSSGPFVPVNCGALPEGTLESELFGHVKGAFTGAIRNKKGRFELAEGGTIFLDEIGEISPKMQVRLLRVLQEKAFIPVGGEKLINADVRIICATNKDLKHLTKQGIFREDLYYRLAVIPLQLPSLRDRASDIPILTDHFMDKFSTDTGIQPKEITPHALNVLTSYKWPGNVRELRNAIQYAMIKSQGGVIEVQHLPDELVTDRDAKVRFGPGRPAKIDHKSVEAALEKTGGNKAKAARLLGISRTSLYRYLPE</sequence>
<dbReference type="InterPro" id="IPR036196">
    <property type="entry name" value="Ptyr_pPase_sf"/>
</dbReference>
<dbReference type="PROSITE" id="PS00688">
    <property type="entry name" value="SIGMA54_INTERACT_3"/>
    <property type="match status" value="1"/>
</dbReference>
<dbReference type="InterPro" id="IPR000700">
    <property type="entry name" value="PAS-assoc_C"/>
</dbReference>
<dbReference type="InterPro" id="IPR025943">
    <property type="entry name" value="Sigma_54_int_dom_ATP-bd_2"/>
</dbReference>